<sequence length="94" mass="10467">MELVDVNEIKATKKVKQLILDLQVKLLSTEDALEDVARAAEIAEISGQFEVMSTFVRQANEVLAERIVRPDSSIKAGDYKMTVITDEEDKKDAA</sequence>
<evidence type="ECO:0000313" key="1">
    <source>
        <dbReference type="EMBL" id="CAB4133670.1"/>
    </source>
</evidence>
<gene>
    <name evidence="1" type="ORF">UFOVP257_392</name>
</gene>
<organism evidence="1">
    <name type="scientific">uncultured Caudovirales phage</name>
    <dbReference type="NCBI Taxonomy" id="2100421"/>
    <lineage>
        <taxon>Viruses</taxon>
        <taxon>Duplodnaviria</taxon>
        <taxon>Heunggongvirae</taxon>
        <taxon>Uroviricota</taxon>
        <taxon>Caudoviricetes</taxon>
        <taxon>Peduoviridae</taxon>
        <taxon>Maltschvirus</taxon>
        <taxon>Maltschvirus maltsch</taxon>
    </lineage>
</organism>
<protein>
    <submittedName>
        <fullName evidence="1">Uncharacterized protein</fullName>
    </submittedName>
</protein>
<dbReference type="EMBL" id="LR796274">
    <property type="protein sequence ID" value="CAB4133670.1"/>
    <property type="molecule type" value="Genomic_DNA"/>
</dbReference>
<accession>A0A6J5LL69</accession>
<name>A0A6J5LL69_9CAUD</name>
<reference evidence="1" key="1">
    <citation type="submission" date="2020-04" db="EMBL/GenBank/DDBJ databases">
        <authorList>
            <person name="Chiriac C."/>
            <person name="Salcher M."/>
            <person name="Ghai R."/>
            <person name="Kavagutti S V."/>
        </authorList>
    </citation>
    <scope>NUCLEOTIDE SEQUENCE</scope>
</reference>
<proteinExistence type="predicted"/>